<keyword evidence="5" id="KW-0378">Hydrolase</keyword>
<dbReference type="InterPro" id="IPR006047">
    <property type="entry name" value="GH13_cat_dom"/>
</dbReference>
<dbReference type="SUPFAM" id="SSF81296">
    <property type="entry name" value="E set domains"/>
    <property type="match status" value="1"/>
</dbReference>
<dbReference type="CDD" id="cd02856">
    <property type="entry name" value="E_set_GDE_Isoamylase_N"/>
    <property type="match status" value="1"/>
</dbReference>
<dbReference type="GO" id="GO:0009507">
    <property type="term" value="C:chloroplast"/>
    <property type="evidence" value="ECO:0007669"/>
    <property type="project" value="UniProtKB-SubCell"/>
</dbReference>
<dbReference type="OrthoDB" id="204980at2759"/>
<dbReference type="SUPFAM" id="SSF51445">
    <property type="entry name" value="(Trans)glycosidases"/>
    <property type="match status" value="1"/>
</dbReference>
<evidence type="ECO:0000256" key="2">
    <source>
        <dbReference type="ARBA" id="ARBA00008061"/>
    </source>
</evidence>
<keyword evidence="4" id="KW-0934">Plastid</keyword>
<dbReference type="Proteomes" id="UP000228380">
    <property type="component" value="Chromosome 9"/>
</dbReference>
<dbReference type="FunFam" id="3.20.20.80:FF:000054">
    <property type="entry name" value="Glycogen debranching enzyme"/>
    <property type="match status" value="1"/>
</dbReference>
<dbReference type="PANTHER" id="PTHR43002">
    <property type="entry name" value="GLYCOGEN DEBRANCHING ENZYME"/>
    <property type="match status" value="1"/>
</dbReference>
<gene>
    <name evidence="11" type="primary">LOC103713120</name>
</gene>
<dbReference type="SUPFAM" id="SSF51011">
    <property type="entry name" value="Glycosyl hydrolase domain"/>
    <property type="match status" value="1"/>
</dbReference>
<dbReference type="InterPro" id="IPR048650">
    <property type="entry name" value="ISOA1-3-like_C"/>
</dbReference>
<evidence type="ECO:0000256" key="7">
    <source>
        <dbReference type="ARBA" id="ARBA00051664"/>
    </source>
</evidence>
<dbReference type="InterPro" id="IPR017853">
    <property type="entry name" value="GH"/>
</dbReference>
<dbReference type="AlphaFoldDB" id="A0A8B9AIX7"/>
<evidence type="ECO:0000313" key="11">
    <source>
        <dbReference type="RefSeq" id="XP_038985722.1"/>
    </source>
</evidence>
<dbReference type="Pfam" id="PF00128">
    <property type="entry name" value="Alpha-amylase"/>
    <property type="match status" value="1"/>
</dbReference>
<evidence type="ECO:0000256" key="3">
    <source>
        <dbReference type="ARBA" id="ARBA00022528"/>
    </source>
</evidence>
<dbReference type="EC" id="3.2.1.68" evidence="8"/>
<evidence type="ECO:0000313" key="10">
    <source>
        <dbReference type="Proteomes" id="UP000228380"/>
    </source>
</evidence>
<dbReference type="GO" id="GO:0019156">
    <property type="term" value="F:isoamylase activity"/>
    <property type="evidence" value="ECO:0007669"/>
    <property type="project" value="UniProtKB-EC"/>
</dbReference>
<name>A0A8B9AIX7_PHODC</name>
<dbReference type="InterPro" id="IPR013780">
    <property type="entry name" value="Glyco_hydro_b"/>
</dbReference>
<sequence length="809" mass="91161">MELAKDVPSLVSPSSFGRWRSKLGVFHKHSRVSAKRERSRDRVGSSVVVMTMSGIRNRKESLVIHASSTGAAEVETAVAERPGLAVFKVLAGTPAPLGATACNGGVNFAICSSSASAVTLCLFTLSDLKANRVTEQISLDPLFNKTGDMWHVFVQGEFRDMLYGYKFDGKFSPEEGHSFDYSRILLDPYAKAVISRGDYGVLGPGGDCWPQMAGMIPISDDEFDWEGDLPLNYAQKDLIIYEMHVRGFTRHDSSRTDSPGTYLGAANKLDHLKELGVNCIELMPCQEFNELEYFSYNSILGENNFLPHFRLNFWGYSTVNYFSPMIRYSSAGMNNCGLDAINEFKTLVREAHKKGIEVLLDVVFNHTAEGNENGPILSFRGIDNSTYYMLAPKGESYNYSGCGNTFNCNHPTVRQFIVDCLRYWVTEMHVDGFRFDLASIMTRSSSLWDPVNVYGNPIEGDPFTTGTPLGSPPLIDMMSNDPILSKVKLIAEAWDAGGLYQVGDFPHWSIWSEWNGQYRDTVRQFIKGTDGFSGAFAQCLCGSPNLYQGGGRKPWHSINFVCAHDGFTLADLVTYNNKYNLSNGEDNRDGENHNLSWNCGEEGEFASITVRRLRKRQTRNFFLCLMVSQGVPMIYMGDEYGHTKGGNNNTYCHDNYLNYFRWDRKEESSSDFYRFCRLMTKFRQECESLGLDDFPTAERLQWHGHQPGMPDWSKTSRFVAFSMMDAVKGEIYVAFNTSHLPVTIMLPDRPGYRWEPLVDTGKPTPYDFLSDDLPDRAIAVKQYAHFLNSNLYPMLSYSSIILMLHPADA</sequence>
<feature type="domain" description="Glycosyl hydrolase family 13 catalytic" evidence="9">
    <location>
        <begin position="242"/>
        <end position="683"/>
    </location>
</feature>
<dbReference type="CDD" id="cd11326">
    <property type="entry name" value="AmyAc_Glg_debranch"/>
    <property type="match status" value="1"/>
</dbReference>
<dbReference type="InterPro" id="IPR013783">
    <property type="entry name" value="Ig-like_fold"/>
</dbReference>
<dbReference type="InterPro" id="IPR014756">
    <property type="entry name" value="Ig_E-set"/>
</dbReference>
<dbReference type="Gene3D" id="2.60.40.10">
    <property type="entry name" value="Immunoglobulins"/>
    <property type="match status" value="1"/>
</dbReference>
<dbReference type="InterPro" id="IPR004193">
    <property type="entry name" value="Glyco_hydro_13_N"/>
</dbReference>
<proteinExistence type="inferred from homology"/>
<comment type="catalytic activity">
    <reaction evidence="7">
        <text>Hydrolysis of (1-&gt;6)-alpha-D-glucosidic branch linkages in glycogen, amylopectin and their beta-limit dextrins.</text>
        <dbReference type="EC" id="3.2.1.68"/>
    </reaction>
</comment>
<keyword evidence="10" id="KW-1185">Reference proteome</keyword>
<comment type="subcellular location">
    <subcellularLocation>
        <location evidence="1">Plastid</location>
        <location evidence="1">Chloroplast</location>
    </subcellularLocation>
</comment>
<evidence type="ECO:0000256" key="6">
    <source>
        <dbReference type="ARBA" id="ARBA00022946"/>
    </source>
</evidence>
<evidence type="ECO:0000256" key="1">
    <source>
        <dbReference type="ARBA" id="ARBA00004229"/>
    </source>
</evidence>
<evidence type="ECO:0000256" key="5">
    <source>
        <dbReference type="ARBA" id="ARBA00022801"/>
    </source>
</evidence>
<reference evidence="11" key="2">
    <citation type="submission" date="2025-08" db="UniProtKB">
        <authorList>
            <consortium name="RefSeq"/>
        </authorList>
    </citation>
    <scope>IDENTIFICATION</scope>
    <source>
        <tissue evidence="11">Young leaves</tissue>
    </source>
</reference>
<protein>
    <recommendedName>
        <fullName evidence="8">isoamylase</fullName>
        <ecNumber evidence="8">3.2.1.68</ecNumber>
    </recommendedName>
</protein>
<dbReference type="Pfam" id="PF21156">
    <property type="entry name" value="ISOA1-3_C"/>
    <property type="match status" value="1"/>
</dbReference>
<keyword evidence="3" id="KW-0150">Chloroplast</keyword>
<dbReference type="RefSeq" id="XP_038985722.1">
    <property type="nucleotide sequence ID" value="XM_039129794.1"/>
</dbReference>
<evidence type="ECO:0000256" key="4">
    <source>
        <dbReference type="ARBA" id="ARBA00022640"/>
    </source>
</evidence>
<dbReference type="GeneID" id="103713120"/>
<dbReference type="Gene3D" id="2.60.40.1180">
    <property type="entry name" value="Golgi alpha-mannosidase II"/>
    <property type="match status" value="1"/>
</dbReference>
<reference evidence="10" key="1">
    <citation type="journal article" date="2019" name="Nat. Commun.">
        <title>Genome-wide association mapping of date palm fruit traits.</title>
        <authorList>
            <person name="Hazzouri K.M."/>
            <person name="Gros-Balthazard M."/>
            <person name="Flowers J.M."/>
            <person name="Copetti D."/>
            <person name="Lemansour A."/>
            <person name="Lebrun M."/>
            <person name="Masmoudi K."/>
            <person name="Ferrand S."/>
            <person name="Dhar M.I."/>
            <person name="Fresquez Z.A."/>
            <person name="Rosas U."/>
            <person name="Zhang J."/>
            <person name="Talag J."/>
            <person name="Lee S."/>
            <person name="Kudrna D."/>
            <person name="Powell R.F."/>
            <person name="Leitch I.J."/>
            <person name="Krueger R.R."/>
            <person name="Wing R.A."/>
            <person name="Amiri K.M.A."/>
            <person name="Purugganan M.D."/>
        </authorList>
    </citation>
    <scope>NUCLEOTIDE SEQUENCE [LARGE SCALE GENOMIC DNA]</scope>
    <source>
        <strain evidence="10">cv. Khalas</strain>
    </source>
</reference>
<organism evidence="10 11">
    <name type="scientific">Phoenix dactylifera</name>
    <name type="common">Date palm</name>
    <dbReference type="NCBI Taxonomy" id="42345"/>
    <lineage>
        <taxon>Eukaryota</taxon>
        <taxon>Viridiplantae</taxon>
        <taxon>Streptophyta</taxon>
        <taxon>Embryophyta</taxon>
        <taxon>Tracheophyta</taxon>
        <taxon>Spermatophyta</taxon>
        <taxon>Magnoliopsida</taxon>
        <taxon>Liliopsida</taxon>
        <taxon>Arecaceae</taxon>
        <taxon>Coryphoideae</taxon>
        <taxon>Phoeniceae</taxon>
        <taxon>Phoenix</taxon>
    </lineage>
</organism>
<comment type="similarity">
    <text evidence="2">Belongs to the glycosyl hydrolase 13 family.</text>
</comment>
<dbReference type="Gene3D" id="3.20.20.80">
    <property type="entry name" value="Glycosidases"/>
    <property type="match status" value="1"/>
</dbReference>
<dbReference type="InterPro" id="IPR044505">
    <property type="entry name" value="GlgX_Isoamylase_N_E_set"/>
</dbReference>
<dbReference type="SMART" id="SM00642">
    <property type="entry name" value="Aamy"/>
    <property type="match status" value="1"/>
</dbReference>
<keyword evidence="6" id="KW-0809">Transit peptide</keyword>
<accession>A0A8B9AIX7</accession>
<dbReference type="Pfam" id="PF02922">
    <property type="entry name" value="CBM_48"/>
    <property type="match status" value="1"/>
</dbReference>
<evidence type="ECO:0000256" key="8">
    <source>
        <dbReference type="ARBA" id="ARBA00066531"/>
    </source>
</evidence>
<evidence type="ECO:0000259" key="9">
    <source>
        <dbReference type="SMART" id="SM00642"/>
    </source>
</evidence>
<dbReference type="FunFam" id="2.60.40.10:FF:001593">
    <property type="entry name" value="Isoamylase 1, chloroplastic"/>
    <property type="match status" value="1"/>
</dbReference>
<dbReference type="GO" id="GO:0005975">
    <property type="term" value="P:carbohydrate metabolic process"/>
    <property type="evidence" value="ECO:0007669"/>
    <property type="project" value="InterPro"/>
</dbReference>